<reference evidence="1" key="1">
    <citation type="submission" date="2019-05" db="EMBL/GenBank/DDBJ databases">
        <authorList>
            <consortium name="Pathogen Informatics"/>
        </authorList>
    </citation>
    <scope>NUCLEOTIDE SEQUENCE [LARGE SCALE GENOMIC DNA]</scope>
    <source>
        <strain evidence="1">NCTC12965</strain>
    </source>
</reference>
<dbReference type="EMBL" id="CABEEZ010000127">
    <property type="protein sequence ID" value="VTR53333.1"/>
    <property type="molecule type" value="Genomic_DNA"/>
</dbReference>
<proteinExistence type="predicted"/>
<sequence length="45" mass="5224">MVLGSDVQWNENHVKVFLYAGTPENFVTKAKDHMICMTLNKLRIM</sequence>
<evidence type="ECO:0000313" key="1">
    <source>
        <dbReference type="EMBL" id="VTR53333.1"/>
    </source>
</evidence>
<protein>
    <submittedName>
        <fullName evidence="1">Uncharacterized protein</fullName>
    </submittedName>
</protein>
<accession>A0A4U9W3R6</accession>
<name>A0A4U9W3R6_SERFO</name>
<dbReference type="AlphaFoldDB" id="A0A4U9W3R6"/>
<gene>
    <name evidence="1" type="ORF">NCTC12965_06540</name>
</gene>
<organism evidence="1">
    <name type="scientific">Serratia fonticola</name>
    <dbReference type="NCBI Taxonomy" id="47917"/>
    <lineage>
        <taxon>Bacteria</taxon>
        <taxon>Pseudomonadati</taxon>
        <taxon>Pseudomonadota</taxon>
        <taxon>Gammaproteobacteria</taxon>
        <taxon>Enterobacterales</taxon>
        <taxon>Yersiniaceae</taxon>
        <taxon>Serratia</taxon>
    </lineage>
</organism>